<dbReference type="AlphaFoldDB" id="A0A9P6CD98"/>
<keyword evidence="1" id="KW-0472">Membrane</keyword>
<feature type="transmembrane region" description="Helical" evidence="1">
    <location>
        <begin position="302"/>
        <end position="320"/>
    </location>
</feature>
<proteinExistence type="predicted"/>
<keyword evidence="1" id="KW-1133">Transmembrane helix</keyword>
<sequence length="357" mass="39585">MQKSQAVVKGRTLSARWHHHLHPSAQKHNPRNGLPHCLEDLVHPTHAHLTKSDDGDLAWTSRDHRKNRHVPASPKSGNARLGTTVLQRFGHLGRIEYWNISWWVAIAFTLGSVVWVINGFVAFLPEVDPDMKEMDASSGWTAFVGATIFEIGSVFGILEAWNRDDAANFGWSLEKAFRHKPGDEQGLTIVGSSHSETGSQQIKPTRQWIWFSLDGKYWHELGFLAAFSQLCAATIFWISGFTAIPTIQSAIKSNSGLLDGVFWTPQVIGGSGFIISATFIMLETQEKWYKLSPLNLGWQVGFWNMIGAIGFTLSGALGYAAETSSGAAYQSALSTFWGGWAFLFGSVIQWYESVNSI</sequence>
<dbReference type="OrthoDB" id="2603at2759"/>
<keyword evidence="1" id="KW-0812">Transmembrane</keyword>
<gene>
    <name evidence="2" type="ORF">BDZ94DRAFT_157835</name>
</gene>
<evidence type="ECO:0008006" key="4">
    <source>
        <dbReference type="Google" id="ProtNLM"/>
    </source>
</evidence>
<organism evidence="2 3">
    <name type="scientific">Collybia nuda</name>
    <dbReference type="NCBI Taxonomy" id="64659"/>
    <lineage>
        <taxon>Eukaryota</taxon>
        <taxon>Fungi</taxon>
        <taxon>Dikarya</taxon>
        <taxon>Basidiomycota</taxon>
        <taxon>Agaricomycotina</taxon>
        <taxon>Agaricomycetes</taxon>
        <taxon>Agaricomycetidae</taxon>
        <taxon>Agaricales</taxon>
        <taxon>Tricholomatineae</taxon>
        <taxon>Clitocybaceae</taxon>
        <taxon>Collybia</taxon>
    </lineage>
</organism>
<feature type="transmembrane region" description="Helical" evidence="1">
    <location>
        <begin position="136"/>
        <end position="158"/>
    </location>
</feature>
<keyword evidence="3" id="KW-1185">Reference proteome</keyword>
<name>A0A9P6CD98_9AGAR</name>
<evidence type="ECO:0000313" key="2">
    <source>
        <dbReference type="EMBL" id="KAF9457915.1"/>
    </source>
</evidence>
<dbReference type="Proteomes" id="UP000807353">
    <property type="component" value="Unassembled WGS sequence"/>
</dbReference>
<feature type="transmembrane region" description="Helical" evidence="1">
    <location>
        <begin position="332"/>
        <end position="351"/>
    </location>
</feature>
<feature type="transmembrane region" description="Helical" evidence="1">
    <location>
        <begin position="100"/>
        <end position="124"/>
    </location>
</feature>
<evidence type="ECO:0000256" key="1">
    <source>
        <dbReference type="SAM" id="Phobius"/>
    </source>
</evidence>
<dbReference type="EMBL" id="MU150354">
    <property type="protein sequence ID" value="KAF9457915.1"/>
    <property type="molecule type" value="Genomic_DNA"/>
</dbReference>
<feature type="transmembrane region" description="Helical" evidence="1">
    <location>
        <begin position="221"/>
        <end position="244"/>
    </location>
</feature>
<feature type="transmembrane region" description="Helical" evidence="1">
    <location>
        <begin position="256"/>
        <end position="282"/>
    </location>
</feature>
<accession>A0A9P6CD98</accession>
<protein>
    <recommendedName>
        <fullName evidence="4">Integral membrane protein</fullName>
    </recommendedName>
</protein>
<reference evidence="2" key="1">
    <citation type="submission" date="2020-11" db="EMBL/GenBank/DDBJ databases">
        <authorList>
            <consortium name="DOE Joint Genome Institute"/>
            <person name="Ahrendt S."/>
            <person name="Riley R."/>
            <person name="Andreopoulos W."/>
            <person name="Labutti K."/>
            <person name="Pangilinan J."/>
            <person name="Ruiz-Duenas F.J."/>
            <person name="Barrasa J.M."/>
            <person name="Sanchez-Garcia M."/>
            <person name="Camarero S."/>
            <person name="Miyauchi S."/>
            <person name="Serrano A."/>
            <person name="Linde D."/>
            <person name="Babiker R."/>
            <person name="Drula E."/>
            <person name="Ayuso-Fernandez I."/>
            <person name="Pacheco R."/>
            <person name="Padilla G."/>
            <person name="Ferreira P."/>
            <person name="Barriuso J."/>
            <person name="Kellner H."/>
            <person name="Castanera R."/>
            <person name="Alfaro M."/>
            <person name="Ramirez L."/>
            <person name="Pisabarro A.G."/>
            <person name="Kuo A."/>
            <person name="Tritt A."/>
            <person name="Lipzen A."/>
            <person name="He G."/>
            <person name="Yan M."/>
            <person name="Ng V."/>
            <person name="Cullen D."/>
            <person name="Martin F."/>
            <person name="Rosso M.-N."/>
            <person name="Henrissat B."/>
            <person name="Hibbett D."/>
            <person name="Martinez A.T."/>
            <person name="Grigoriev I.V."/>
        </authorList>
    </citation>
    <scope>NUCLEOTIDE SEQUENCE</scope>
    <source>
        <strain evidence="2">CBS 247.69</strain>
    </source>
</reference>
<comment type="caution">
    <text evidence="2">The sequence shown here is derived from an EMBL/GenBank/DDBJ whole genome shotgun (WGS) entry which is preliminary data.</text>
</comment>
<evidence type="ECO:0000313" key="3">
    <source>
        <dbReference type="Proteomes" id="UP000807353"/>
    </source>
</evidence>